<dbReference type="Proteomes" id="UP001151088">
    <property type="component" value="Unassembled WGS sequence"/>
</dbReference>
<keyword evidence="3" id="KW-1185">Reference proteome</keyword>
<keyword evidence="2" id="KW-0378">Hydrolase</keyword>
<gene>
    <name evidence="2" type="ORF">NVS89_05095</name>
</gene>
<dbReference type="PANTHER" id="PTHR43433:SF5">
    <property type="entry name" value="AB HYDROLASE-1 DOMAIN-CONTAINING PROTEIN"/>
    <property type="match status" value="1"/>
</dbReference>
<evidence type="ECO:0000313" key="2">
    <source>
        <dbReference type="EMBL" id="MCS0494465.1"/>
    </source>
</evidence>
<organism evidence="2 3">
    <name type="scientific">Ancylobacter mangrovi</name>
    <dbReference type="NCBI Taxonomy" id="2972472"/>
    <lineage>
        <taxon>Bacteria</taxon>
        <taxon>Pseudomonadati</taxon>
        <taxon>Pseudomonadota</taxon>
        <taxon>Alphaproteobacteria</taxon>
        <taxon>Hyphomicrobiales</taxon>
        <taxon>Xanthobacteraceae</taxon>
        <taxon>Ancylobacter</taxon>
    </lineage>
</organism>
<dbReference type="InterPro" id="IPR050471">
    <property type="entry name" value="AB_hydrolase"/>
</dbReference>
<dbReference type="EMBL" id="JANTHZ010000001">
    <property type="protein sequence ID" value="MCS0494465.1"/>
    <property type="molecule type" value="Genomic_DNA"/>
</dbReference>
<evidence type="ECO:0000313" key="3">
    <source>
        <dbReference type="Proteomes" id="UP001151088"/>
    </source>
</evidence>
<dbReference type="SUPFAM" id="SSF53474">
    <property type="entry name" value="alpha/beta-Hydrolases"/>
    <property type="match status" value="1"/>
</dbReference>
<name>A0A9X2T0Z8_9HYPH</name>
<protein>
    <submittedName>
        <fullName evidence="2">Alpha/beta hydrolase</fullName>
    </submittedName>
</protein>
<comment type="caution">
    <text evidence="2">The sequence shown here is derived from an EMBL/GenBank/DDBJ whole genome shotgun (WGS) entry which is preliminary data.</text>
</comment>
<dbReference type="InterPro" id="IPR029058">
    <property type="entry name" value="AB_hydrolase_fold"/>
</dbReference>
<dbReference type="GO" id="GO:0016787">
    <property type="term" value="F:hydrolase activity"/>
    <property type="evidence" value="ECO:0007669"/>
    <property type="project" value="UniProtKB-KW"/>
</dbReference>
<proteinExistence type="predicted"/>
<evidence type="ECO:0000259" key="1">
    <source>
        <dbReference type="Pfam" id="PF00561"/>
    </source>
</evidence>
<dbReference type="AlphaFoldDB" id="A0A9X2T0Z8"/>
<dbReference type="RefSeq" id="WP_258731417.1">
    <property type="nucleotide sequence ID" value="NZ_JANTHZ010000001.1"/>
</dbReference>
<reference evidence="2" key="1">
    <citation type="submission" date="2022-08" db="EMBL/GenBank/DDBJ databases">
        <authorList>
            <person name="Li F."/>
        </authorList>
    </citation>
    <scope>NUCLEOTIDE SEQUENCE</scope>
    <source>
        <strain evidence="2">MQZ15Z-1</strain>
    </source>
</reference>
<dbReference type="Pfam" id="PF00561">
    <property type="entry name" value="Abhydrolase_1"/>
    <property type="match status" value="1"/>
</dbReference>
<feature type="domain" description="AB hydrolase-1" evidence="1">
    <location>
        <begin position="21"/>
        <end position="136"/>
    </location>
</feature>
<dbReference type="PANTHER" id="PTHR43433">
    <property type="entry name" value="HYDROLASE, ALPHA/BETA FOLD FAMILY PROTEIN"/>
    <property type="match status" value="1"/>
</dbReference>
<dbReference type="Gene3D" id="3.40.50.1820">
    <property type="entry name" value="alpha/beta hydrolase"/>
    <property type="match status" value="1"/>
</dbReference>
<dbReference type="InterPro" id="IPR000073">
    <property type="entry name" value="AB_hydrolase_1"/>
</dbReference>
<sequence length="255" mass="27683">MPIFPVERGEIYYEVTGRGHPLLLFAPGFLGSRIAGWRAGGEQANAPLRNPVPALARSFRVITLDVRNAGRSWAEIGPDYDWPLYTADHVALLDEVGAERCHVLGSCFGASFALALAHAAPERVSALVLHNPVGLSGDNRDLIEAEIANWTASLAGRPDVSPSALRAVGPRMFGRDFVFSITRHAAGRITAPTLLMPGDDRLHPPLVSAALARLTRAELFPRWQDRNAGTDVIEPVSGFLHQHTPGRTRLARSRP</sequence>
<accession>A0A9X2T0Z8</accession>